<accession>A0ABR2XR72</accession>
<name>A0ABR2XR72_9PEZI</name>
<evidence type="ECO:0000313" key="1">
    <source>
        <dbReference type="EMBL" id="KAK9776311.1"/>
    </source>
</evidence>
<keyword evidence="2" id="KW-1185">Reference proteome</keyword>
<organism evidence="1 2">
    <name type="scientific">Seiridium cardinale</name>
    <dbReference type="NCBI Taxonomy" id="138064"/>
    <lineage>
        <taxon>Eukaryota</taxon>
        <taxon>Fungi</taxon>
        <taxon>Dikarya</taxon>
        <taxon>Ascomycota</taxon>
        <taxon>Pezizomycotina</taxon>
        <taxon>Sordariomycetes</taxon>
        <taxon>Xylariomycetidae</taxon>
        <taxon>Amphisphaeriales</taxon>
        <taxon>Sporocadaceae</taxon>
        <taxon>Seiridium</taxon>
    </lineage>
</organism>
<gene>
    <name evidence="1" type="ORF">SCAR479_06923</name>
</gene>
<comment type="caution">
    <text evidence="1">The sequence shown here is derived from an EMBL/GenBank/DDBJ whole genome shotgun (WGS) entry which is preliminary data.</text>
</comment>
<dbReference type="EMBL" id="JARVKM010000028">
    <property type="protein sequence ID" value="KAK9776311.1"/>
    <property type="molecule type" value="Genomic_DNA"/>
</dbReference>
<protein>
    <submittedName>
        <fullName evidence="1">Uncharacterized protein</fullName>
    </submittedName>
</protein>
<dbReference type="Proteomes" id="UP001465668">
    <property type="component" value="Unassembled WGS sequence"/>
</dbReference>
<proteinExistence type="predicted"/>
<reference evidence="1 2" key="1">
    <citation type="submission" date="2024-02" db="EMBL/GenBank/DDBJ databases">
        <title>First draft genome assembly of two strains of Seiridium cardinale.</title>
        <authorList>
            <person name="Emiliani G."/>
            <person name="Scali E."/>
        </authorList>
    </citation>
    <scope>NUCLEOTIDE SEQUENCE [LARGE SCALE GENOMIC DNA]</scope>
    <source>
        <strain evidence="1 2">BM-138-000479</strain>
    </source>
</reference>
<evidence type="ECO:0000313" key="2">
    <source>
        <dbReference type="Proteomes" id="UP001465668"/>
    </source>
</evidence>
<sequence>MTTWITTHGIGAIKDSKSTFEITVENGSGVVRPTTATDLRGWVHFTIPGPPVDKPVLKIAQIDFSSQSASVETMQLYLANRRVFDEGQLQKTSSFDLDISSSKAIYQDKGIALSLELVFNNVGGALRFQSVGIQV</sequence>